<organism evidence="1 2">
    <name type="scientific">Ectocarpus siliculosus</name>
    <name type="common">Brown alga</name>
    <name type="synonym">Conferva siliculosa</name>
    <dbReference type="NCBI Taxonomy" id="2880"/>
    <lineage>
        <taxon>Eukaryota</taxon>
        <taxon>Sar</taxon>
        <taxon>Stramenopiles</taxon>
        <taxon>Ochrophyta</taxon>
        <taxon>PX clade</taxon>
        <taxon>Phaeophyceae</taxon>
        <taxon>Ectocarpales</taxon>
        <taxon>Ectocarpaceae</taxon>
        <taxon>Ectocarpus</taxon>
    </lineage>
</organism>
<dbReference type="EMBL" id="FN648409">
    <property type="protein sequence ID" value="CBN76820.1"/>
    <property type="molecule type" value="Genomic_DNA"/>
</dbReference>
<dbReference type="AlphaFoldDB" id="D8LIT6"/>
<gene>
    <name evidence="1" type="ORF">Esi_0023_0022</name>
</gene>
<name>D8LIT6_ECTSI</name>
<dbReference type="EMBL" id="FN649733">
    <property type="protein sequence ID" value="CBN76820.1"/>
    <property type="molecule type" value="Genomic_DNA"/>
</dbReference>
<proteinExistence type="predicted"/>
<sequence length="117" mass="13325">MLIPSAFSAKELEQGFWKSSTIITQSRGLPSMARWRIHQGRTTLSSTTARSSMRTLIVPQLFGITCFESAMDGLDIKNMKLRTAGEECLRLRVGLRSRRPNGRGKKWTRGVYRHLEL</sequence>
<reference evidence="1 2" key="1">
    <citation type="journal article" date="2010" name="Nature">
        <title>The Ectocarpus genome and the independent evolution of multicellularity in brown algae.</title>
        <authorList>
            <person name="Cock J.M."/>
            <person name="Sterck L."/>
            <person name="Rouze P."/>
            <person name="Scornet D."/>
            <person name="Allen A.E."/>
            <person name="Amoutzias G."/>
            <person name="Anthouard V."/>
            <person name="Artiguenave F."/>
            <person name="Aury J.M."/>
            <person name="Badger J.H."/>
            <person name="Beszteri B."/>
            <person name="Billiau K."/>
            <person name="Bonnet E."/>
            <person name="Bothwell J.H."/>
            <person name="Bowler C."/>
            <person name="Boyen C."/>
            <person name="Brownlee C."/>
            <person name="Carrano C.J."/>
            <person name="Charrier B."/>
            <person name="Cho G.Y."/>
            <person name="Coelho S.M."/>
            <person name="Collen J."/>
            <person name="Corre E."/>
            <person name="Da Silva C."/>
            <person name="Delage L."/>
            <person name="Delaroque N."/>
            <person name="Dittami S.M."/>
            <person name="Doulbeau S."/>
            <person name="Elias M."/>
            <person name="Farnham G."/>
            <person name="Gachon C.M."/>
            <person name="Gschloessl B."/>
            <person name="Heesch S."/>
            <person name="Jabbari K."/>
            <person name="Jubin C."/>
            <person name="Kawai H."/>
            <person name="Kimura K."/>
            <person name="Kloareg B."/>
            <person name="Kupper F.C."/>
            <person name="Lang D."/>
            <person name="Le Bail A."/>
            <person name="Leblanc C."/>
            <person name="Lerouge P."/>
            <person name="Lohr M."/>
            <person name="Lopez P.J."/>
            <person name="Martens C."/>
            <person name="Maumus F."/>
            <person name="Michel G."/>
            <person name="Miranda-Saavedra D."/>
            <person name="Morales J."/>
            <person name="Moreau H."/>
            <person name="Motomura T."/>
            <person name="Nagasato C."/>
            <person name="Napoli C.A."/>
            <person name="Nelson D.R."/>
            <person name="Nyvall-Collen P."/>
            <person name="Peters A.F."/>
            <person name="Pommier C."/>
            <person name="Potin P."/>
            <person name="Poulain J."/>
            <person name="Quesneville H."/>
            <person name="Read B."/>
            <person name="Rensing S.A."/>
            <person name="Ritter A."/>
            <person name="Rousvoal S."/>
            <person name="Samanta M."/>
            <person name="Samson G."/>
            <person name="Schroeder D.C."/>
            <person name="Segurens B."/>
            <person name="Strittmatter M."/>
            <person name="Tonon T."/>
            <person name="Tregear J.W."/>
            <person name="Valentin K."/>
            <person name="von Dassow P."/>
            <person name="Yamagishi T."/>
            <person name="Van de Peer Y."/>
            <person name="Wincker P."/>
        </authorList>
    </citation>
    <scope>NUCLEOTIDE SEQUENCE [LARGE SCALE GENOMIC DNA]</scope>
    <source>
        <strain evidence="2">Ec32 / CCAP1310/4</strain>
    </source>
</reference>
<dbReference type="InParanoid" id="D8LIT6"/>
<evidence type="ECO:0000313" key="1">
    <source>
        <dbReference type="EMBL" id="CBN76820.1"/>
    </source>
</evidence>
<accession>D8LIT6</accession>
<protein>
    <submittedName>
        <fullName evidence="1">Uncharacterized protein</fullName>
    </submittedName>
</protein>
<keyword evidence="2" id="KW-1185">Reference proteome</keyword>
<evidence type="ECO:0000313" key="2">
    <source>
        <dbReference type="Proteomes" id="UP000002630"/>
    </source>
</evidence>
<dbReference type="Proteomes" id="UP000002630">
    <property type="component" value="Linkage Group LG08"/>
</dbReference>